<evidence type="ECO:0000256" key="3">
    <source>
        <dbReference type="ARBA" id="ARBA00022475"/>
    </source>
</evidence>
<dbReference type="EMBL" id="BSST01000001">
    <property type="protein sequence ID" value="GLX79881.1"/>
    <property type="molecule type" value="Genomic_DNA"/>
</dbReference>
<feature type="transmembrane region" description="Helical" evidence="8">
    <location>
        <begin position="21"/>
        <end position="39"/>
    </location>
</feature>
<evidence type="ECO:0000256" key="5">
    <source>
        <dbReference type="ARBA" id="ARBA00022989"/>
    </source>
</evidence>
<evidence type="ECO:0000313" key="10">
    <source>
        <dbReference type="Proteomes" id="UP001157186"/>
    </source>
</evidence>
<dbReference type="Pfam" id="PF02472">
    <property type="entry name" value="ExbD"/>
    <property type="match status" value="1"/>
</dbReference>
<gene>
    <name evidence="9" type="primary">exbD_2</name>
    <name evidence="9" type="ORF">tinsulaeT_32210</name>
</gene>
<reference evidence="9 10" key="1">
    <citation type="submission" date="2023-03" db="EMBL/GenBank/DDBJ databases">
        <title>Draft genome sequence of Thalassotalea insulae KCTC 62186T.</title>
        <authorList>
            <person name="Sawabe T."/>
        </authorList>
    </citation>
    <scope>NUCLEOTIDE SEQUENCE [LARGE SCALE GENOMIC DNA]</scope>
    <source>
        <strain evidence="9 10">KCTC 62186</strain>
    </source>
</reference>
<evidence type="ECO:0000256" key="2">
    <source>
        <dbReference type="ARBA" id="ARBA00005811"/>
    </source>
</evidence>
<keyword evidence="10" id="KW-1185">Reference proteome</keyword>
<dbReference type="PANTHER" id="PTHR30558:SF13">
    <property type="entry name" value="BIOPOLYMER TRANSPORT PROTEIN EXBD2"/>
    <property type="match status" value="1"/>
</dbReference>
<sequence>MRRRKQPHIVEKDAGVDMTPMLDIVFILLIFFIVTTSFVKESGFLVKKSESSKASKAKSDNIMIHIDENNIIYFNTKPVDIERLPARVEYFLANHPAKNIIFRPHENTNYQKVVEVLDELKQFDKLKITMGLYKP</sequence>
<evidence type="ECO:0000313" key="9">
    <source>
        <dbReference type="EMBL" id="GLX79881.1"/>
    </source>
</evidence>
<comment type="similarity">
    <text evidence="2 7">Belongs to the ExbD/TolR family.</text>
</comment>
<dbReference type="Proteomes" id="UP001157186">
    <property type="component" value="Unassembled WGS sequence"/>
</dbReference>
<protein>
    <submittedName>
        <fullName evidence="9">Biopolymer transporter ExbD</fullName>
    </submittedName>
</protein>
<keyword evidence="3" id="KW-1003">Cell membrane</keyword>
<evidence type="ECO:0000256" key="1">
    <source>
        <dbReference type="ARBA" id="ARBA00004162"/>
    </source>
</evidence>
<comment type="caution">
    <text evidence="9">The sequence shown here is derived from an EMBL/GenBank/DDBJ whole genome shotgun (WGS) entry which is preliminary data.</text>
</comment>
<organism evidence="9 10">
    <name type="scientific">Thalassotalea insulae</name>
    <dbReference type="NCBI Taxonomy" id="2056778"/>
    <lineage>
        <taxon>Bacteria</taxon>
        <taxon>Pseudomonadati</taxon>
        <taxon>Pseudomonadota</taxon>
        <taxon>Gammaproteobacteria</taxon>
        <taxon>Alteromonadales</taxon>
        <taxon>Colwelliaceae</taxon>
        <taxon>Thalassotalea</taxon>
    </lineage>
</organism>
<evidence type="ECO:0000256" key="4">
    <source>
        <dbReference type="ARBA" id="ARBA00022692"/>
    </source>
</evidence>
<dbReference type="Gene3D" id="3.30.420.270">
    <property type="match status" value="1"/>
</dbReference>
<keyword evidence="6 8" id="KW-0472">Membrane</keyword>
<evidence type="ECO:0000256" key="6">
    <source>
        <dbReference type="ARBA" id="ARBA00023136"/>
    </source>
</evidence>
<proteinExistence type="inferred from homology"/>
<keyword evidence="7" id="KW-0653">Protein transport</keyword>
<accession>A0ABQ6H094</accession>
<keyword evidence="5 8" id="KW-1133">Transmembrane helix</keyword>
<dbReference type="RefSeq" id="WP_284245826.1">
    <property type="nucleotide sequence ID" value="NZ_BSST01000001.1"/>
</dbReference>
<keyword evidence="7" id="KW-0813">Transport</keyword>
<evidence type="ECO:0000256" key="7">
    <source>
        <dbReference type="RuleBase" id="RU003879"/>
    </source>
</evidence>
<dbReference type="PANTHER" id="PTHR30558">
    <property type="entry name" value="EXBD MEMBRANE COMPONENT OF PMF-DRIVEN MACROMOLECULE IMPORT SYSTEM"/>
    <property type="match status" value="1"/>
</dbReference>
<dbReference type="InterPro" id="IPR003400">
    <property type="entry name" value="ExbD"/>
</dbReference>
<comment type="subcellular location">
    <subcellularLocation>
        <location evidence="1">Cell membrane</location>
        <topology evidence="1">Single-pass membrane protein</topology>
    </subcellularLocation>
    <subcellularLocation>
        <location evidence="7">Cell membrane</location>
        <topology evidence="7">Single-pass type II membrane protein</topology>
    </subcellularLocation>
</comment>
<name>A0ABQ6H094_9GAMM</name>
<keyword evidence="4 7" id="KW-0812">Transmembrane</keyword>
<evidence type="ECO:0000256" key="8">
    <source>
        <dbReference type="SAM" id="Phobius"/>
    </source>
</evidence>